<accession>A0A221MBC5</accession>
<name>A0A221MBC5_9BACI</name>
<keyword evidence="2" id="KW-1185">Reference proteome</keyword>
<evidence type="ECO:0008006" key="3">
    <source>
        <dbReference type="Google" id="ProtNLM"/>
    </source>
</evidence>
<protein>
    <recommendedName>
        <fullName evidence="3">NERD domain-containing protein</fullName>
    </recommendedName>
</protein>
<dbReference type="Proteomes" id="UP000204391">
    <property type="component" value="Chromosome"/>
</dbReference>
<dbReference type="OrthoDB" id="2433183at2"/>
<evidence type="ECO:0000313" key="1">
    <source>
        <dbReference type="EMBL" id="ASN04941.1"/>
    </source>
</evidence>
<dbReference type="EMBL" id="CP022437">
    <property type="protein sequence ID" value="ASN04941.1"/>
    <property type="molecule type" value="Genomic_DNA"/>
</dbReference>
<evidence type="ECO:0000313" key="2">
    <source>
        <dbReference type="Proteomes" id="UP000204391"/>
    </source>
</evidence>
<sequence length="302" mass="36071">MAQLIKLQDYVSRYEWSPYRYPSQYIRLKQENWQKLHHLWEHPQKETYEVESSEKLSAFAKWKSFIKKNSIHEVHNEEDGYFLPKTENELRHYFLDELLPFQLKWASSTVTDVSFIDRAYKSDPTLKYFLQRFPDTYLIMYYPIFSIKRAPVDGELILISPIGMEIIYLIDEPENVKILAGDNRTWGIEENDKQSKLLSPLIALKRTEQIIKRILAAEQIDFSIKKVVLSRTNQIVFHTEPYNTKIIGKLEYEEWFNEKRKLVSPLKNRQLKVVDSLLKHCQTTSVKRPEWEEEESTITMDD</sequence>
<dbReference type="KEGG" id="vne:CFK40_07915"/>
<organism evidence="1 2">
    <name type="scientific">Virgibacillus necropolis</name>
    <dbReference type="NCBI Taxonomy" id="163877"/>
    <lineage>
        <taxon>Bacteria</taxon>
        <taxon>Bacillati</taxon>
        <taxon>Bacillota</taxon>
        <taxon>Bacilli</taxon>
        <taxon>Bacillales</taxon>
        <taxon>Bacillaceae</taxon>
        <taxon>Virgibacillus</taxon>
    </lineage>
</organism>
<dbReference type="RefSeq" id="WP_089531792.1">
    <property type="nucleotide sequence ID" value="NZ_CP022437.1"/>
</dbReference>
<reference evidence="1 2" key="1">
    <citation type="journal article" date="2003" name="Int. J. Syst. Evol. Microbiol.">
        <title>Virgibacillus carmonensis sp. nov., Virgibacillus necropolis sp. nov. and Virgibacillus picturae sp. nov., three novel species isolated from deteriorated mural paintings, transfer of the species of the genus salibacillus to Virgibacillus, as Virgibacillus marismortui comb. nov. and Virgibacillus salexigens comb. nov., and emended description of the genus Virgibacillus.</title>
        <authorList>
            <person name="Heyrman J."/>
            <person name="Logan N.A."/>
            <person name="Busse H.J."/>
            <person name="Balcaen A."/>
            <person name="Lebbe L."/>
            <person name="Rodriguez-Diaz M."/>
            <person name="Swings J."/>
            <person name="De Vos P."/>
        </authorList>
    </citation>
    <scope>NUCLEOTIDE SEQUENCE [LARGE SCALE GENOMIC DNA]</scope>
    <source>
        <strain evidence="1 2">LMG 19488</strain>
    </source>
</reference>
<dbReference type="AlphaFoldDB" id="A0A221MBC5"/>
<gene>
    <name evidence="1" type="ORF">CFK40_07915</name>
</gene>
<proteinExistence type="predicted"/>